<dbReference type="InterPro" id="IPR051791">
    <property type="entry name" value="Pra-immunoreactive"/>
</dbReference>
<evidence type="ECO:0000256" key="1">
    <source>
        <dbReference type="ARBA" id="ARBA00004651"/>
    </source>
</evidence>
<keyword evidence="3 7" id="KW-0812">Transmembrane</keyword>
<proteinExistence type="predicted"/>
<keyword evidence="4 7" id="KW-1133">Transmembrane helix</keyword>
<evidence type="ECO:0000256" key="7">
    <source>
        <dbReference type="SAM" id="Phobius"/>
    </source>
</evidence>
<dbReference type="GO" id="GO:0005886">
    <property type="term" value="C:plasma membrane"/>
    <property type="evidence" value="ECO:0007669"/>
    <property type="project" value="UniProtKB-SubCell"/>
</dbReference>
<feature type="transmembrane region" description="Helical" evidence="7">
    <location>
        <begin position="72"/>
        <end position="91"/>
    </location>
</feature>
<evidence type="ECO:0000259" key="8">
    <source>
        <dbReference type="Pfam" id="PF06271"/>
    </source>
</evidence>
<feature type="region of interest" description="Disordered" evidence="6">
    <location>
        <begin position="1"/>
        <end position="28"/>
    </location>
</feature>
<feature type="domain" description="RDD" evidence="8">
    <location>
        <begin position="32"/>
        <end position="162"/>
    </location>
</feature>
<evidence type="ECO:0000313" key="9">
    <source>
        <dbReference type="EMBL" id="OGY18819.1"/>
    </source>
</evidence>
<evidence type="ECO:0000256" key="2">
    <source>
        <dbReference type="ARBA" id="ARBA00022475"/>
    </source>
</evidence>
<dbReference type="PANTHER" id="PTHR36115:SF4">
    <property type="entry name" value="MEMBRANE PROTEIN"/>
    <property type="match status" value="1"/>
</dbReference>
<protein>
    <recommendedName>
        <fullName evidence="8">RDD domain-containing protein</fullName>
    </recommendedName>
</protein>
<name>A0A1G1VTU7_9BACT</name>
<dbReference type="Pfam" id="PF06271">
    <property type="entry name" value="RDD"/>
    <property type="match status" value="1"/>
</dbReference>
<dbReference type="Proteomes" id="UP000179233">
    <property type="component" value="Unassembled WGS sequence"/>
</dbReference>
<gene>
    <name evidence="9" type="ORF">A2786_04980</name>
</gene>
<dbReference type="PANTHER" id="PTHR36115">
    <property type="entry name" value="PROLINE-RICH ANTIGEN HOMOLOG-RELATED"/>
    <property type="match status" value="1"/>
</dbReference>
<organism evidence="9 10">
    <name type="scientific">Candidatus Chisholmbacteria bacterium RIFCSPHIGHO2_01_FULL_52_32</name>
    <dbReference type="NCBI Taxonomy" id="1797591"/>
    <lineage>
        <taxon>Bacteria</taxon>
        <taxon>Candidatus Chisholmiibacteriota</taxon>
    </lineage>
</organism>
<evidence type="ECO:0000256" key="6">
    <source>
        <dbReference type="SAM" id="MobiDB-lite"/>
    </source>
</evidence>
<accession>A0A1G1VTU7</accession>
<dbReference type="EMBL" id="MHCJ01000003">
    <property type="protein sequence ID" value="OGY18819.1"/>
    <property type="molecule type" value="Genomic_DNA"/>
</dbReference>
<evidence type="ECO:0000256" key="3">
    <source>
        <dbReference type="ARBA" id="ARBA00022692"/>
    </source>
</evidence>
<feature type="transmembrane region" description="Helical" evidence="7">
    <location>
        <begin position="38"/>
        <end position="60"/>
    </location>
</feature>
<keyword evidence="2" id="KW-1003">Cell membrane</keyword>
<keyword evidence="5 7" id="KW-0472">Membrane</keyword>
<evidence type="ECO:0000256" key="4">
    <source>
        <dbReference type="ARBA" id="ARBA00022989"/>
    </source>
</evidence>
<dbReference type="InterPro" id="IPR010432">
    <property type="entry name" value="RDD"/>
</dbReference>
<feature type="compositionally biased region" description="Polar residues" evidence="6">
    <location>
        <begin position="1"/>
        <end position="13"/>
    </location>
</feature>
<reference evidence="9 10" key="1">
    <citation type="journal article" date="2016" name="Nat. Commun.">
        <title>Thousands of microbial genomes shed light on interconnected biogeochemical processes in an aquifer system.</title>
        <authorList>
            <person name="Anantharaman K."/>
            <person name="Brown C.T."/>
            <person name="Hug L.A."/>
            <person name="Sharon I."/>
            <person name="Castelle C.J."/>
            <person name="Probst A.J."/>
            <person name="Thomas B.C."/>
            <person name="Singh A."/>
            <person name="Wilkins M.J."/>
            <person name="Karaoz U."/>
            <person name="Brodie E.L."/>
            <person name="Williams K.H."/>
            <person name="Hubbard S.S."/>
            <person name="Banfield J.F."/>
        </authorList>
    </citation>
    <scope>NUCLEOTIDE SEQUENCE [LARGE SCALE GENOMIC DNA]</scope>
</reference>
<comment type="caution">
    <text evidence="9">The sequence shown here is derived from an EMBL/GenBank/DDBJ whole genome shotgun (WGS) entry which is preliminary data.</text>
</comment>
<evidence type="ECO:0000256" key="5">
    <source>
        <dbReference type="ARBA" id="ARBA00023136"/>
    </source>
</evidence>
<comment type="subcellular location">
    <subcellularLocation>
        <location evidence="1">Cell membrane</location>
        <topology evidence="1">Multi-pass membrane protein</topology>
    </subcellularLocation>
</comment>
<dbReference type="AlphaFoldDB" id="A0A1G1VTU7"/>
<feature type="transmembrane region" description="Helical" evidence="7">
    <location>
        <begin position="127"/>
        <end position="149"/>
    </location>
</feature>
<sequence>METEPPATSNTTKKPGKESALAKKGTGPTEKAGFAVRLLAYLLDLLICLAIILIPIWLVVRGKPNLGELIPATGLLLYCVIFIVPVLEFFLNKVLLTVKFGGGIGKLVCGLAVTDEDGKLLRFRQAIFRYVVGYFVSGMLFGLGFLWILRDPQKQGWHDHVSGTVVVVKQKKQWLFGAVLFFLLVMVNVMLGIKAVQSIKENSVLQNDAQQIMEIIKESLLENGKAPATIEPQEAPTII</sequence>
<feature type="transmembrane region" description="Helical" evidence="7">
    <location>
        <begin position="174"/>
        <end position="193"/>
    </location>
</feature>
<evidence type="ECO:0000313" key="10">
    <source>
        <dbReference type="Proteomes" id="UP000179233"/>
    </source>
</evidence>